<protein>
    <recommendedName>
        <fullName evidence="7">PNPLA domain-containing protein</fullName>
    </recommendedName>
</protein>
<evidence type="ECO:0000256" key="3">
    <source>
        <dbReference type="ARBA" id="ARBA00022963"/>
    </source>
</evidence>
<evidence type="ECO:0000313" key="8">
    <source>
        <dbReference type="EMBL" id="RMY64544.1"/>
    </source>
</evidence>
<dbReference type="Gene3D" id="3.40.1090.10">
    <property type="entry name" value="Cytosolic phospholipase A2 catalytic domain"/>
    <property type="match status" value="1"/>
</dbReference>
<comment type="caution">
    <text evidence="8">The sequence shown here is derived from an EMBL/GenBank/DDBJ whole genome shotgun (WGS) entry which is preliminary data.</text>
</comment>
<dbReference type="OrthoDB" id="10049244at2759"/>
<dbReference type="CDD" id="cd07229">
    <property type="entry name" value="Pat_TGL3_like"/>
    <property type="match status" value="1"/>
</dbReference>
<comment type="caution">
    <text evidence="5">Lacks conserved residue(s) required for the propagation of feature annotation.</text>
</comment>
<sequence>MDSAHMLLRDHHEIRQQLIATIAMPALAWARDILRAIWDCFTYVAFFWWKLRVVLNLSRFMLTMDVSLQKLYEILNTKTQRQLLEETLERAQVYEEWEGAALHLDAATGNQLWRESPQSKDYDCNLIHVRVGRIEQALEEEDLDSILRVLRNGLVRNIGNITIPKLYNRAYAGTKVLIEDYVTRVAETVKWVAEYPAGPSTGLTGQQKLEVLHDARLAFGRSCLVLQGGSIFGLCHIGVVKALHARGLLPRIISGTATGALMAALVGVHSQEELPKFLSGDGIDLSAFTDASENASEDAQSFSYGWLSTLARRAQRFLNYGYVLDIKVLEECVRDNVGDLTFDEAYQRSKKILNITITASGSGVPSLLNYLTAPNVLVWSAAMASNASDARSSPVKLLCKTSSGEIQPWIVSKEYSFRPKKRVMSSPSTEYDRDTPLSRVAEQFNVNHFIISQARPYIAPFLAPSLDHSNSWRTSKQPIMTGMMHLLMLEVQHRLSQMDTLGLLSPGLRRLLLDERVPAASWTLVPQVRLADFARLLRNPNRQEVDYWIQKGERSVWPAVCALRVRYCIEAELDQAYQVVRRRKPFDAMPVEPYQLPKFASQAAGFEEQRKRKRPRAVSMGAEDFKHL</sequence>
<name>A0A3M7DK42_HORWE</name>
<dbReference type="AlphaFoldDB" id="A0A3M7DK42"/>
<dbReference type="Pfam" id="PF01734">
    <property type="entry name" value="Patatin"/>
    <property type="match status" value="1"/>
</dbReference>
<evidence type="ECO:0000259" key="7">
    <source>
        <dbReference type="PROSITE" id="PS51635"/>
    </source>
</evidence>
<proteinExistence type="predicted"/>
<evidence type="ECO:0000256" key="6">
    <source>
        <dbReference type="SAM" id="MobiDB-lite"/>
    </source>
</evidence>
<keyword evidence="2" id="KW-0378">Hydrolase</keyword>
<dbReference type="InterPro" id="IPR002641">
    <property type="entry name" value="PNPLA_dom"/>
</dbReference>
<dbReference type="EMBL" id="QWIP01000397">
    <property type="protein sequence ID" value="RMY64544.1"/>
    <property type="molecule type" value="Genomic_DNA"/>
</dbReference>
<organism evidence="8 9">
    <name type="scientific">Hortaea werneckii</name>
    <name type="common">Black yeast</name>
    <name type="synonym">Cladosporium werneckii</name>
    <dbReference type="NCBI Taxonomy" id="91943"/>
    <lineage>
        <taxon>Eukaryota</taxon>
        <taxon>Fungi</taxon>
        <taxon>Dikarya</taxon>
        <taxon>Ascomycota</taxon>
        <taxon>Pezizomycotina</taxon>
        <taxon>Dothideomycetes</taxon>
        <taxon>Dothideomycetidae</taxon>
        <taxon>Mycosphaerellales</taxon>
        <taxon>Teratosphaeriaceae</taxon>
        <taxon>Hortaea</taxon>
    </lineage>
</organism>
<evidence type="ECO:0000256" key="1">
    <source>
        <dbReference type="ARBA" id="ARBA00002682"/>
    </source>
</evidence>
<evidence type="ECO:0000313" key="9">
    <source>
        <dbReference type="Proteomes" id="UP000269276"/>
    </source>
</evidence>
<reference evidence="8 9" key="1">
    <citation type="journal article" date="2018" name="BMC Genomics">
        <title>Genomic evidence for intraspecific hybridization in a clonal and extremely halotolerant yeast.</title>
        <authorList>
            <person name="Gostincar C."/>
            <person name="Stajich J.E."/>
            <person name="Zupancic J."/>
            <person name="Zalar P."/>
            <person name="Gunde-Cimerman N."/>
        </authorList>
    </citation>
    <scope>NUCLEOTIDE SEQUENCE [LARGE SCALE GENOMIC DNA]</scope>
    <source>
        <strain evidence="8 9">EXF-2682</strain>
    </source>
</reference>
<dbReference type="PANTHER" id="PTHR14226:SF44">
    <property type="entry name" value="TRIACYLGLYCEROL LIPASE 3"/>
    <property type="match status" value="1"/>
</dbReference>
<feature type="region of interest" description="Disordered" evidence="6">
    <location>
        <begin position="603"/>
        <end position="628"/>
    </location>
</feature>
<dbReference type="InterPro" id="IPR021771">
    <property type="entry name" value="Triacylglycerol_lipase_N"/>
</dbReference>
<dbReference type="PANTHER" id="PTHR14226">
    <property type="entry name" value="NEUROPATHY TARGET ESTERASE/SWISS CHEESE D.MELANOGASTER"/>
    <property type="match status" value="1"/>
</dbReference>
<comment type="function">
    <text evidence="1">Probable lipid hydrolase.</text>
</comment>
<dbReference type="Proteomes" id="UP000269276">
    <property type="component" value="Unassembled WGS sequence"/>
</dbReference>
<keyword evidence="3" id="KW-0442">Lipid degradation</keyword>
<dbReference type="GO" id="GO:0016042">
    <property type="term" value="P:lipid catabolic process"/>
    <property type="evidence" value="ECO:0007669"/>
    <property type="project" value="UniProtKB-KW"/>
</dbReference>
<evidence type="ECO:0000256" key="5">
    <source>
        <dbReference type="PROSITE-ProRule" id="PRU01161"/>
    </source>
</evidence>
<dbReference type="GO" id="GO:0004806">
    <property type="term" value="F:triacylglycerol lipase activity"/>
    <property type="evidence" value="ECO:0007669"/>
    <property type="project" value="InterPro"/>
</dbReference>
<keyword evidence="4" id="KW-0443">Lipid metabolism</keyword>
<dbReference type="SUPFAM" id="SSF52151">
    <property type="entry name" value="FabD/lysophospholipase-like"/>
    <property type="match status" value="1"/>
</dbReference>
<evidence type="ECO:0000256" key="2">
    <source>
        <dbReference type="ARBA" id="ARBA00022801"/>
    </source>
</evidence>
<evidence type="ECO:0000256" key="4">
    <source>
        <dbReference type="ARBA" id="ARBA00023098"/>
    </source>
</evidence>
<gene>
    <name evidence="8" type="ORF">D0863_09736</name>
</gene>
<accession>A0A3M7DK42</accession>
<dbReference type="InterPro" id="IPR016035">
    <property type="entry name" value="Acyl_Trfase/lysoPLipase"/>
</dbReference>
<dbReference type="InterPro" id="IPR050301">
    <property type="entry name" value="NTE"/>
</dbReference>
<dbReference type="GO" id="GO:0006641">
    <property type="term" value="P:triglyceride metabolic process"/>
    <property type="evidence" value="ECO:0007669"/>
    <property type="project" value="UniProtKB-ARBA"/>
</dbReference>
<dbReference type="PROSITE" id="PS51635">
    <property type="entry name" value="PNPLA"/>
    <property type="match status" value="1"/>
</dbReference>
<dbReference type="Pfam" id="PF11815">
    <property type="entry name" value="DUF3336"/>
    <property type="match status" value="1"/>
</dbReference>
<feature type="domain" description="PNPLA" evidence="7">
    <location>
        <begin position="224"/>
        <end position="424"/>
    </location>
</feature>